<dbReference type="GO" id="GO:0009279">
    <property type="term" value="C:cell outer membrane"/>
    <property type="evidence" value="ECO:0007669"/>
    <property type="project" value="UniProtKB-SubCell"/>
</dbReference>
<keyword evidence="8" id="KW-0626">Porin</keyword>
<keyword evidence="7" id="KW-0406">Ion transport</keyword>
<comment type="subcellular location">
    <subcellularLocation>
        <location evidence="1">Cell outer membrane</location>
        <topology evidence="1">Multi-pass membrane protein</topology>
    </subcellularLocation>
</comment>
<evidence type="ECO:0000256" key="6">
    <source>
        <dbReference type="ARBA" id="ARBA00022729"/>
    </source>
</evidence>
<evidence type="ECO:0000256" key="8">
    <source>
        <dbReference type="ARBA" id="ARBA00023114"/>
    </source>
</evidence>
<evidence type="ECO:0000256" key="1">
    <source>
        <dbReference type="ARBA" id="ARBA00004571"/>
    </source>
</evidence>
<keyword evidence="10" id="KW-0998">Cell outer membrane</keyword>
<evidence type="ECO:0000259" key="12">
    <source>
        <dbReference type="Pfam" id="PF13609"/>
    </source>
</evidence>
<gene>
    <name evidence="13" type="ORF">E6Q80_00400</name>
</gene>
<dbReference type="Gene3D" id="2.40.160.10">
    <property type="entry name" value="Porin"/>
    <property type="match status" value="1"/>
</dbReference>
<dbReference type="PANTHER" id="PTHR34501:SF9">
    <property type="entry name" value="MAJOR OUTER MEMBRANE PROTEIN P.IA"/>
    <property type="match status" value="1"/>
</dbReference>
<evidence type="ECO:0000256" key="2">
    <source>
        <dbReference type="ARBA" id="ARBA00011233"/>
    </source>
</evidence>
<comment type="caution">
    <text evidence="13">The sequence shown here is derived from an EMBL/GenBank/DDBJ whole genome shotgun (WGS) entry which is preliminary data.</text>
</comment>
<evidence type="ECO:0000256" key="4">
    <source>
        <dbReference type="ARBA" id="ARBA00022452"/>
    </source>
</evidence>
<dbReference type="Proteomes" id="UP000321192">
    <property type="component" value="Unassembled WGS sequence"/>
</dbReference>
<dbReference type="InterPro" id="IPR033900">
    <property type="entry name" value="Gram_neg_porin_domain"/>
</dbReference>
<feature type="signal peptide" evidence="11">
    <location>
        <begin position="1"/>
        <end position="20"/>
    </location>
</feature>
<dbReference type="SUPFAM" id="SSF56935">
    <property type="entry name" value="Porins"/>
    <property type="match status" value="1"/>
</dbReference>
<feature type="domain" description="Porin" evidence="12">
    <location>
        <begin position="7"/>
        <end position="84"/>
    </location>
</feature>
<comment type="subunit">
    <text evidence="2">Homotrimer.</text>
</comment>
<dbReference type="GO" id="GO:0006811">
    <property type="term" value="P:monoatomic ion transport"/>
    <property type="evidence" value="ECO:0007669"/>
    <property type="project" value="UniProtKB-KW"/>
</dbReference>
<reference evidence="13 14" key="1">
    <citation type="submission" date="2018-09" db="EMBL/GenBank/DDBJ databases">
        <title>Metagenome Assembled Genomes from an Advanced Water Purification Facility.</title>
        <authorList>
            <person name="Stamps B.W."/>
            <person name="Spear J.R."/>
        </authorList>
    </citation>
    <scope>NUCLEOTIDE SEQUENCE [LARGE SCALE GENOMIC DNA]</scope>
    <source>
        <strain evidence="13">Bin_27_1</strain>
    </source>
</reference>
<evidence type="ECO:0000256" key="7">
    <source>
        <dbReference type="ARBA" id="ARBA00023065"/>
    </source>
</evidence>
<evidence type="ECO:0000313" key="13">
    <source>
        <dbReference type="EMBL" id="TXH92450.1"/>
    </source>
</evidence>
<feature type="chain" id="PRO_5023069247" evidence="11">
    <location>
        <begin position="21"/>
        <end position="88"/>
    </location>
</feature>
<evidence type="ECO:0000256" key="11">
    <source>
        <dbReference type="SAM" id="SignalP"/>
    </source>
</evidence>
<dbReference type="PANTHER" id="PTHR34501">
    <property type="entry name" value="PROTEIN YDDL-RELATED"/>
    <property type="match status" value="1"/>
</dbReference>
<dbReference type="AlphaFoldDB" id="A0A5C7T9U6"/>
<feature type="non-terminal residue" evidence="13">
    <location>
        <position position="88"/>
    </location>
</feature>
<dbReference type="GO" id="GO:0046930">
    <property type="term" value="C:pore complex"/>
    <property type="evidence" value="ECO:0007669"/>
    <property type="project" value="UniProtKB-KW"/>
</dbReference>
<protein>
    <submittedName>
        <fullName evidence="13">Porin</fullName>
    </submittedName>
</protein>
<evidence type="ECO:0000313" key="14">
    <source>
        <dbReference type="Proteomes" id="UP000321192"/>
    </source>
</evidence>
<dbReference type="InterPro" id="IPR050298">
    <property type="entry name" value="Gram-neg_bact_OMP"/>
</dbReference>
<dbReference type="InterPro" id="IPR023614">
    <property type="entry name" value="Porin_dom_sf"/>
</dbReference>
<keyword evidence="4" id="KW-1134">Transmembrane beta strand</keyword>
<organism evidence="13 14">
    <name type="scientific">Thauera aminoaromatica</name>
    <dbReference type="NCBI Taxonomy" id="164330"/>
    <lineage>
        <taxon>Bacteria</taxon>
        <taxon>Pseudomonadati</taxon>
        <taxon>Pseudomonadota</taxon>
        <taxon>Betaproteobacteria</taxon>
        <taxon>Rhodocyclales</taxon>
        <taxon>Zoogloeaceae</taxon>
        <taxon>Thauera</taxon>
    </lineage>
</organism>
<evidence type="ECO:0000256" key="10">
    <source>
        <dbReference type="ARBA" id="ARBA00023237"/>
    </source>
</evidence>
<evidence type="ECO:0000256" key="9">
    <source>
        <dbReference type="ARBA" id="ARBA00023136"/>
    </source>
</evidence>
<accession>A0A5C7T9U6</accession>
<dbReference type="RefSeq" id="WP_276656198.1">
    <property type="nucleotide sequence ID" value="NZ_SSFD01000007.1"/>
</dbReference>
<dbReference type="GO" id="GO:0015288">
    <property type="term" value="F:porin activity"/>
    <property type="evidence" value="ECO:0007669"/>
    <property type="project" value="UniProtKB-KW"/>
</dbReference>
<evidence type="ECO:0000256" key="3">
    <source>
        <dbReference type="ARBA" id="ARBA00022448"/>
    </source>
</evidence>
<name>A0A5C7T9U6_THASP</name>
<keyword evidence="9" id="KW-0472">Membrane</keyword>
<keyword evidence="3" id="KW-0813">Transport</keyword>
<dbReference type="EMBL" id="SSFD01000007">
    <property type="protein sequence ID" value="TXH92450.1"/>
    <property type="molecule type" value="Genomic_DNA"/>
</dbReference>
<dbReference type="Pfam" id="PF13609">
    <property type="entry name" value="Porin_4"/>
    <property type="match status" value="1"/>
</dbReference>
<evidence type="ECO:0000256" key="5">
    <source>
        <dbReference type="ARBA" id="ARBA00022692"/>
    </source>
</evidence>
<sequence>MQKNLIALAVAGLAALPAFAQSNVTVYGLVDMGYKWSGDNMDDRVSSRSALDSGMSAGSRLGFKGTEDLGNGMKAGFVLEQGLNLDTG</sequence>
<keyword evidence="5" id="KW-0812">Transmembrane</keyword>
<proteinExistence type="predicted"/>
<keyword evidence="6 11" id="KW-0732">Signal</keyword>